<dbReference type="Proteomes" id="UP000002191">
    <property type="component" value="Chromosome"/>
</dbReference>
<reference evidence="1 2" key="2">
    <citation type="journal article" date="2014" name="Genome Announc.">
        <title>Complete Genome Sequence of the Subsurface, Mesophilic Sulfate-Reducing Bacterium Desulfovibrio aespoeensis Aspo-2.</title>
        <authorList>
            <person name="Pedersen K."/>
            <person name="Bengtsson A."/>
            <person name="Edlund J."/>
            <person name="Rabe L."/>
            <person name="Hazen T."/>
            <person name="Chakraborty R."/>
            <person name="Goodwin L."/>
            <person name="Shapiro N."/>
        </authorList>
    </citation>
    <scope>NUCLEOTIDE SEQUENCE [LARGE SCALE GENOMIC DNA]</scope>
    <source>
        <strain evidence="2">ATCC 700646 / DSM 10631 / Aspo-2</strain>
    </source>
</reference>
<dbReference type="eggNOG" id="COG5283">
    <property type="taxonomic scope" value="Bacteria"/>
</dbReference>
<keyword evidence="2" id="KW-1185">Reference proteome</keyword>
<dbReference type="STRING" id="643562.Daes_2392"/>
<evidence type="ECO:0000313" key="2">
    <source>
        <dbReference type="Proteomes" id="UP000002191"/>
    </source>
</evidence>
<dbReference type="HOGENOM" id="CLU_456193_0_0_7"/>
<dbReference type="AlphaFoldDB" id="E6VU90"/>
<organism evidence="1 2">
    <name type="scientific">Pseudodesulfovibrio aespoeensis (strain ATCC 700646 / DSM 10631 / Aspo-2)</name>
    <name type="common">Desulfovibrio aespoeensis</name>
    <dbReference type="NCBI Taxonomy" id="643562"/>
    <lineage>
        <taxon>Bacteria</taxon>
        <taxon>Pseudomonadati</taxon>
        <taxon>Thermodesulfobacteriota</taxon>
        <taxon>Desulfovibrionia</taxon>
        <taxon>Desulfovibrionales</taxon>
        <taxon>Desulfovibrionaceae</taxon>
    </lineage>
</organism>
<proteinExistence type="predicted"/>
<dbReference type="RefSeq" id="WP_013515309.1">
    <property type="nucleotide sequence ID" value="NC_014844.1"/>
</dbReference>
<accession>E6VU90</accession>
<gene>
    <name evidence="1" type="ordered locus">Daes_2392</name>
</gene>
<protein>
    <submittedName>
        <fullName evidence="1">Tail tape measure protein TP901 core region</fullName>
    </submittedName>
</protein>
<reference evidence="2" key="1">
    <citation type="submission" date="2010-12" db="EMBL/GenBank/DDBJ databases">
        <title>Complete sequence of Desulfovibrio aespoeensis Aspo-2.</title>
        <authorList>
            <consortium name="US DOE Joint Genome Institute"/>
            <person name="Lucas S."/>
            <person name="Copeland A."/>
            <person name="Lapidus A."/>
            <person name="Cheng J.-F."/>
            <person name="Goodwin L."/>
            <person name="Pitluck S."/>
            <person name="Chertkov O."/>
            <person name="Misra M."/>
            <person name="Detter J.C."/>
            <person name="Han C."/>
            <person name="Tapia R."/>
            <person name="Land M."/>
            <person name="Hauser L."/>
            <person name="Kyrpides N."/>
            <person name="Ivanova N."/>
            <person name="Ovchinnikova G."/>
            <person name="Pedersen K."/>
            <person name="Jagevall S."/>
            <person name="Hazen T."/>
            <person name="Woyke T."/>
        </authorList>
    </citation>
    <scope>NUCLEOTIDE SEQUENCE [LARGE SCALE GENOMIC DNA]</scope>
    <source>
        <strain evidence="2">ATCC 700646 / DSM 10631 / Aspo-2</strain>
    </source>
</reference>
<dbReference type="KEGG" id="das:Daes_2392"/>
<dbReference type="OrthoDB" id="5462215at2"/>
<evidence type="ECO:0000313" key="1">
    <source>
        <dbReference type="EMBL" id="ADU63397.1"/>
    </source>
</evidence>
<dbReference type="EMBL" id="CP002431">
    <property type="protein sequence ID" value="ADU63397.1"/>
    <property type="molecule type" value="Genomic_DNA"/>
</dbReference>
<sequence>MSNLRTSISLDLAGNLAASAKRYGDAMASMSQRGSRAFAGLRSAAASAGRGLDALGNRYTALITGAAGAGTARMVMGLQTRFTRLGIQASASAAQMDELKRSIYETAQMSDIRVDPGEITSAIEAIVEKTGDLKFAEENVRNIGVAIQAAGAAGASIGELFAEFQKMGIASSREVLEAFDTLNEQGKMGAFTMQNLAALGPRVITAYTATGRTGAQALREMGAALQMIRMGTGSSEQAATAFEAVMRTMTDPRKLKDLARLGVKVWGDDDILRPVNEIMEEVIKKADGSTRALAKIFDAEAIRAFNQAAGEFKRTGSLDNLQKFMEVQGDGTTSLSDSARAAKDASAALTSLYTAWSKFADSNLATPIRAVASALDTLGSEGADTAMSVLGYGAAGLGALVMARKAYTGVRSLFGRGGGLAGAAGAAGLGGMKLPLPVYVVNSKMSLLPGEMGGGSTKTGRSVASRGARLSGAISGAGKWAGRAGGALALAGTGYGLYNAWTDDELSTGQKIQASGGAVGSGLGGWGGAVAGAQLGAALGSIVPGLGTAIGAAVGGIGGGLAGAWAGGNVGDRLGELLSQWTGAEPAKATLDITVTDDRVKVSRVNQRGFDNVDVDTGPYMPGVGR</sequence>
<name>E6VU90_PSEA9</name>